<dbReference type="InterPro" id="IPR024438">
    <property type="entry name" value="Staygreen"/>
</dbReference>
<evidence type="ECO:0000313" key="3">
    <source>
        <dbReference type="EMBL" id="RPF51078.1"/>
    </source>
</evidence>
<proteinExistence type="predicted"/>
<feature type="domain" description="Staygreen protein" evidence="2">
    <location>
        <begin position="4"/>
        <end position="147"/>
    </location>
</feature>
<dbReference type="Proteomes" id="UP000276443">
    <property type="component" value="Unassembled WGS sequence"/>
</dbReference>
<evidence type="ECO:0000256" key="1">
    <source>
        <dbReference type="ARBA" id="ARBA00022946"/>
    </source>
</evidence>
<evidence type="ECO:0000259" key="2">
    <source>
        <dbReference type="Pfam" id="PF12638"/>
    </source>
</evidence>
<dbReference type="EMBL" id="RKRF01000011">
    <property type="protein sequence ID" value="RPF51078.1"/>
    <property type="molecule type" value="Genomic_DNA"/>
</dbReference>
<dbReference type="PANTHER" id="PTHR31750">
    <property type="entry name" value="PROTEIN STAY-GREEN 1, CHLOROPLASTIC-RELATED"/>
    <property type="match status" value="1"/>
</dbReference>
<keyword evidence="1" id="KW-0809">Transit peptide</keyword>
<dbReference type="AlphaFoldDB" id="A0A3N5BN01"/>
<dbReference type="PANTHER" id="PTHR31750:SF4">
    <property type="entry name" value="LP06106P"/>
    <property type="match status" value="1"/>
</dbReference>
<name>A0A3N5BN01_9BACI</name>
<organism evidence="3 4">
    <name type="scientific">Aquisalibacillus elongatus</name>
    <dbReference type="NCBI Taxonomy" id="485577"/>
    <lineage>
        <taxon>Bacteria</taxon>
        <taxon>Bacillati</taxon>
        <taxon>Bacillota</taxon>
        <taxon>Bacilli</taxon>
        <taxon>Bacillales</taxon>
        <taxon>Bacillaceae</taxon>
        <taxon>Aquisalibacillus</taxon>
    </lineage>
</organism>
<gene>
    <name evidence="3" type="ORF">EDC24_2343</name>
</gene>
<dbReference type="OrthoDB" id="1684395at2"/>
<accession>A0A3N5BN01</accession>
<evidence type="ECO:0000313" key="4">
    <source>
        <dbReference type="Proteomes" id="UP000276443"/>
    </source>
</evidence>
<keyword evidence="4" id="KW-1185">Reference proteome</keyword>
<comment type="caution">
    <text evidence="3">The sequence shown here is derived from an EMBL/GenBank/DDBJ whole genome shotgun (WGS) entry which is preliminary data.</text>
</comment>
<reference evidence="3 4" key="1">
    <citation type="submission" date="2018-11" db="EMBL/GenBank/DDBJ databases">
        <title>Genomic Encyclopedia of Type Strains, Phase IV (KMG-IV): sequencing the most valuable type-strain genomes for metagenomic binning, comparative biology and taxonomic classification.</title>
        <authorList>
            <person name="Goeker M."/>
        </authorList>
    </citation>
    <scope>NUCLEOTIDE SEQUENCE [LARGE SCALE GENOMIC DNA]</scope>
    <source>
        <strain evidence="3 4">DSM 18090</strain>
    </source>
</reference>
<protein>
    <submittedName>
        <fullName evidence="3">Staygreen protein</fullName>
    </submittedName>
</protein>
<sequence>MSRLDPEQLYVEYRDGVTPYEPLLNRRHTLTHSDETGELFLTVGLSYAYDLFNEMRDEVIGEWIDQADGCFYHVYLYVGGPFSEEVASIRNDIFRRELPLALEAIRYGDRGIFNLHPSLDSCQIITHFMSVYPQFNKIENWGTFDDYNILLSQ</sequence>
<dbReference type="Pfam" id="PF12638">
    <property type="entry name" value="Staygreen"/>
    <property type="match status" value="1"/>
</dbReference>